<feature type="coiled-coil region" evidence="5">
    <location>
        <begin position="1197"/>
        <end position="1231"/>
    </location>
</feature>
<feature type="compositionally biased region" description="Polar residues" evidence="6">
    <location>
        <begin position="824"/>
        <end position="838"/>
    </location>
</feature>
<evidence type="ECO:0000259" key="7">
    <source>
        <dbReference type="PROSITE" id="PS50011"/>
    </source>
</evidence>
<keyword evidence="1" id="KW-0808">Transferase</keyword>
<evidence type="ECO:0000256" key="2">
    <source>
        <dbReference type="ARBA" id="ARBA00022741"/>
    </source>
</evidence>
<dbReference type="GO" id="GO:0005524">
    <property type="term" value="F:ATP binding"/>
    <property type="evidence" value="ECO:0007669"/>
    <property type="project" value="InterPro"/>
</dbReference>
<keyword evidence="3" id="KW-0418">Kinase</keyword>
<dbReference type="Gene3D" id="1.10.510.10">
    <property type="entry name" value="Transferase(Phosphotransferase) domain 1"/>
    <property type="match status" value="1"/>
</dbReference>
<dbReference type="GO" id="GO:0007166">
    <property type="term" value="P:cell surface receptor signaling pathway"/>
    <property type="evidence" value="ECO:0007669"/>
    <property type="project" value="InterPro"/>
</dbReference>
<dbReference type="Pfam" id="PF07714">
    <property type="entry name" value="PK_Tyr_Ser-Thr"/>
    <property type="match status" value="1"/>
</dbReference>
<reference evidence="8" key="1">
    <citation type="submission" date="2021-01" db="EMBL/GenBank/DDBJ databases">
        <authorList>
            <person name="Kaushik A."/>
        </authorList>
    </citation>
    <scope>NUCLEOTIDE SEQUENCE</scope>
    <source>
        <strain evidence="8">AG5</strain>
    </source>
</reference>
<keyword evidence="2" id="KW-0547">Nucleotide-binding</keyword>
<keyword evidence="4" id="KW-0067">ATP-binding</keyword>
<evidence type="ECO:0000256" key="1">
    <source>
        <dbReference type="ARBA" id="ARBA00022679"/>
    </source>
</evidence>
<dbReference type="InterPro" id="IPR000719">
    <property type="entry name" value="Prot_kinase_dom"/>
</dbReference>
<dbReference type="SUPFAM" id="SSF56112">
    <property type="entry name" value="Protein kinase-like (PK-like)"/>
    <property type="match status" value="1"/>
</dbReference>
<dbReference type="PANTHER" id="PTHR44329:SF288">
    <property type="entry name" value="MITOGEN-ACTIVATED PROTEIN KINASE KINASE KINASE 20"/>
    <property type="match status" value="1"/>
</dbReference>
<evidence type="ECO:0000256" key="3">
    <source>
        <dbReference type="ARBA" id="ARBA00022777"/>
    </source>
</evidence>
<dbReference type="GO" id="GO:0004674">
    <property type="term" value="F:protein serine/threonine kinase activity"/>
    <property type="evidence" value="ECO:0007669"/>
    <property type="project" value="TreeGrafter"/>
</dbReference>
<feature type="compositionally biased region" description="Basic and acidic residues" evidence="6">
    <location>
        <begin position="472"/>
        <end position="497"/>
    </location>
</feature>
<dbReference type="InterPro" id="IPR011009">
    <property type="entry name" value="Kinase-like_dom_sf"/>
</dbReference>
<feature type="region of interest" description="Disordered" evidence="6">
    <location>
        <begin position="544"/>
        <end position="566"/>
    </location>
</feature>
<comment type="caution">
    <text evidence="8">The sequence shown here is derived from an EMBL/GenBank/DDBJ whole genome shotgun (WGS) entry which is preliminary data.</text>
</comment>
<feature type="compositionally biased region" description="Polar residues" evidence="6">
    <location>
        <begin position="401"/>
        <end position="415"/>
    </location>
</feature>
<feature type="compositionally biased region" description="Polar residues" evidence="6">
    <location>
        <begin position="902"/>
        <end position="916"/>
    </location>
</feature>
<feature type="compositionally biased region" description="Polar residues" evidence="6">
    <location>
        <begin position="459"/>
        <end position="471"/>
    </location>
</feature>
<feature type="region of interest" description="Disordered" evidence="6">
    <location>
        <begin position="985"/>
        <end position="1023"/>
    </location>
</feature>
<dbReference type="PROSITE" id="PS50011">
    <property type="entry name" value="PROTEIN_KINASE_DOM"/>
    <property type="match status" value="1"/>
</dbReference>
<dbReference type="InterPro" id="IPR059179">
    <property type="entry name" value="MLKL-like_MCAfunc"/>
</dbReference>
<keyword evidence="5" id="KW-0175">Coiled coil</keyword>
<feature type="compositionally biased region" description="Basic and acidic residues" evidence="6">
    <location>
        <begin position="927"/>
        <end position="942"/>
    </location>
</feature>
<dbReference type="EMBL" id="CAJNJQ010000089">
    <property type="protein sequence ID" value="CAE7055390.1"/>
    <property type="molecule type" value="Genomic_DNA"/>
</dbReference>
<evidence type="ECO:0000256" key="6">
    <source>
        <dbReference type="SAM" id="MobiDB-lite"/>
    </source>
</evidence>
<feature type="compositionally biased region" description="Basic and acidic residues" evidence="6">
    <location>
        <begin position="448"/>
        <end position="458"/>
    </location>
</feature>
<feature type="region of interest" description="Disordered" evidence="6">
    <location>
        <begin position="437"/>
        <end position="532"/>
    </location>
</feature>
<dbReference type="InterPro" id="IPR001245">
    <property type="entry name" value="Ser-Thr/Tyr_kinase_cat_dom"/>
</dbReference>
<dbReference type="InterPro" id="IPR051681">
    <property type="entry name" value="Ser/Thr_Kinases-Pseudokinases"/>
</dbReference>
<feature type="compositionally biased region" description="Low complexity" evidence="6">
    <location>
        <begin position="985"/>
        <end position="1005"/>
    </location>
</feature>
<feature type="region of interest" description="Disordered" evidence="6">
    <location>
        <begin position="784"/>
        <end position="804"/>
    </location>
</feature>
<feature type="domain" description="Protein kinase" evidence="7">
    <location>
        <begin position="1291"/>
        <end position="1582"/>
    </location>
</feature>
<accession>A0A8H3DX65</accession>
<evidence type="ECO:0000313" key="8">
    <source>
        <dbReference type="EMBL" id="CAE7055390.1"/>
    </source>
</evidence>
<evidence type="ECO:0000313" key="9">
    <source>
        <dbReference type="Proteomes" id="UP000663827"/>
    </source>
</evidence>
<dbReference type="Proteomes" id="UP000663827">
    <property type="component" value="Unassembled WGS sequence"/>
</dbReference>
<feature type="compositionally biased region" description="Basic and acidic residues" evidence="6">
    <location>
        <begin position="506"/>
        <end position="516"/>
    </location>
</feature>
<proteinExistence type="predicted"/>
<name>A0A8H3DX65_9AGAM</name>
<protein>
    <recommendedName>
        <fullName evidence="7">Protein kinase domain-containing protein</fullName>
    </recommendedName>
</protein>
<gene>
    <name evidence="8" type="ORF">RDB_LOCUS3789</name>
</gene>
<feature type="region of interest" description="Disordered" evidence="6">
    <location>
        <begin position="820"/>
        <end position="949"/>
    </location>
</feature>
<organism evidence="8 9">
    <name type="scientific">Rhizoctonia solani</name>
    <dbReference type="NCBI Taxonomy" id="456999"/>
    <lineage>
        <taxon>Eukaryota</taxon>
        <taxon>Fungi</taxon>
        <taxon>Dikarya</taxon>
        <taxon>Basidiomycota</taxon>
        <taxon>Agaricomycotina</taxon>
        <taxon>Agaricomycetes</taxon>
        <taxon>Cantharellales</taxon>
        <taxon>Ceratobasidiaceae</taxon>
        <taxon>Rhizoctonia</taxon>
    </lineage>
</organism>
<sequence>MSFSRLPIGSEPSESSCNQSLAWVMGNGGKGHMIITFPFALDSGWYSEQVRTDFLRFEHRKERKGFKHEFIVLRLTSKSLCRIERVGDPNARLNSISSRGSTAYDMAQTFSEEDTAHLKTSDVVAEITLPFEFDIMDVLKVCRAIHEGETTRNYTLQVYNCWFFSLAIQVCLARLIAYWEDPELLESWLSKLREGIDALIEHPELGRLLQTQKIFKIYPMLAPLGSDGEKSFMEEVGARLKSRLMDLSGDLRAEIRCRINDLLWYSTIRAYLSGFVKEQVKVTIVELLQERFLTIPDSYHSSAKSLEQLKHQLLELWTSLLRSSGTRTSRAPTQFRLKNLKQKPVHPARDILPRGRSSELGILPKSAPAQFQLKQKKPVDRAARGSLIQYLVSKLGALSESTPTQFQPENGQEQANHAAHGSPRGVSKLVTLSEFTTIPFQPENEQEPVDRTARDSPRSETLSESTPTQLQLEKEQEQADRDHAAHDSPHGSLHDSSKLASLPESTRTRFQPENKQGKANHTAHGSPHSPIKLAALPESTTTHFLPENEKEPTTHATHGSPLRGGISKLGAQYTPARLLKVEGNIHRFITRCKPYLGQVLAWLLDAISLIWGITILAPHVVSTIDQQLEAFVTELEGLGEFSCSDLEKVIQTLCALAKNQAGLWFNSPWDNVCSFLEEYALDDILKELFKPKVDFFAKYGSQEKSDSETIVLFQDHILERIKIHAQEVERNWLGSAVDLQAQLEDVLSLVWKRIREDESLTEKVSNMKPFNQKMAMSEDVATLARTDRPTDATPPSSEPPNRSPIVLEDILAPAQTATLDRPADTTSPSSEPPNQSSGALKDVLTPDQPDWPTGPPECPSQSPIALEDIPTPSHIDGPTSTTCTPPSPEPSNQISAALEDILTQTPTDRQTDTISPSPEPPNPVALEDNRTPTKRNGPDRPMDTMSLLPEPPKQTQVIAEKIVTPTKKGNMNARFGIRKTIRSWISSSSSPPVSSSSGFSDSSPSMPVPQPASSSFRDSLQIPRPARPRSRALLAASSIPENENYALSSLATQCALTLSEVAKEIAPIPAVGELVGCLKRVFQAVERSKVNKDQWKLLRGRCVMVLRIAGAHVDNYGKDQYPNLDEAAALLQITLNRIEERARYYNEMDELVAFVLHQSISDEIRALFAELDACLALFNFTAEGARKQWTEEYQAIQRRESSELQRLRRELEKLNINFDSLRQNQGELLEKTNKMVDALQQVLVHKSMILQDQTTATVASYVDAQQLVRTILSVTGLRLPPKLLLGKQCILDAPIPIKTGIACDTYSASFLGEEKVAKKVFRIGISDQDYVEKYATRFLRIATLWSDFRSDYTLPFYGIGMDSSEEDNFIQLYMISPLMKNFDAVTIIMKLPVMHHTLIYSTDDIPKTITDAAKGLQYLHNRSPPVVHAGMRGNKILITESEGGILGGFRLAQALESVANNKIPPAVMDGETESQRWMAPEMFMDDPPLETPCDLWGWAMATLEIVSGSIPYHTHKQAMTIILKISSGPPRREHHPKFEEYAHRPDEMWELLQRCWAMEPSERPTIDEVVERLEQIAKMPEVGA</sequence>
<dbReference type="Gene3D" id="1.20.930.20">
    <property type="entry name" value="Adaptor protein Cbl, N-terminal domain"/>
    <property type="match status" value="1"/>
</dbReference>
<dbReference type="InterPro" id="IPR036537">
    <property type="entry name" value="Adaptor_Cbl_N_dom_sf"/>
</dbReference>
<evidence type="ECO:0000256" key="4">
    <source>
        <dbReference type="ARBA" id="ARBA00022840"/>
    </source>
</evidence>
<feature type="region of interest" description="Disordered" evidence="6">
    <location>
        <begin position="401"/>
        <end position="423"/>
    </location>
</feature>
<evidence type="ECO:0000256" key="5">
    <source>
        <dbReference type="SAM" id="Coils"/>
    </source>
</evidence>
<dbReference type="CDD" id="cd21037">
    <property type="entry name" value="MLKL_NTD"/>
    <property type="match status" value="1"/>
</dbReference>
<dbReference type="PANTHER" id="PTHR44329">
    <property type="entry name" value="SERINE/THREONINE-PROTEIN KINASE TNNI3K-RELATED"/>
    <property type="match status" value="1"/>
</dbReference>